<dbReference type="Gene3D" id="3.40.220.10">
    <property type="entry name" value="Leucine Aminopeptidase, subunit E, domain 1"/>
    <property type="match status" value="1"/>
</dbReference>
<dbReference type="PANTHER" id="PTHR35596">
    <property type="entry name" value="DUF2263 DOMAIN-CONTAINING PROTEIN"/>
    <property type="match status" value="1"/>
</dbReference>
<accession>A0A821KQ98</accession>
<keyword evidence="1" id="KW-0863">Zinc-finger</keyword>
<dbReference type="Proteomes" id="UP000663873">
    <property type="component" value="Unassembled WGS sequence"/>
</dbReference>
<reference evidence="3" key="1">
    <citation type="submission" date="2021-02" db="EMBL/GenBank/DDBJ databases">
        <authorList>
            <person name="Nowell W R."/>
        </authorList>
    </citation>
    <scope>NUCLEOTIDE SEQUENCE</scope>
</reference>
<evidence type="ECO:0000313" key="3">
    <source>
        <dbReference type="EMBL" id="CAF4741649.1"/>
    </source>
</evidence>
<keyword evidence="4" id="KW-1185">Reference proteome</keyword>
<proteinExistence type="predicted"/>
<dbReference type="EMBL" id="CAJOBP010039288">
    <property type="protein sequence ID" value="CAF4741649.1"/>
    <property type="molecule type" value="Genomic_DNA"/>
</dbReference>
<dbReference type="GO" id="GO:0008270">
    <property type="term" value="F:zinc ion binding"/>
    <property type="evidence" value="ECO:0007669"/>
    <property type="project" value="UniProtKB-KW"/>
</dbReference>
<dbReference type="PROSITE" id="PS50103">
    <property type="entry name" value="ZF_C3H1"/>
    <property type="match status" value="1"/>
</dbReference>
<evidence type="ECO:0000313" key="4">
    <source>
        <dbReference type="Proteomes" id="UP000663873"/>
    </source>
</evidence>
<dbReference type="InterPro" id="IPR000571">
    <property type="entry name" value="Znf_CCCH"/>
</dbReference>
<dbReference type="PANTHER" id="PTHR35596:SF1">
    <property type="entry name" value="MICROBIAL-TYPE PARG CATALYTIC DOMAIN-CONTAINING PROTEIN"/>
    <property type="match status" value="1"/>
</dbReference>
<feature type="non-terminal residue" evidence="3">
    <location>
        <position position="274"/>
    </location>
</feature>
<evidence type="ECO:0000259" key="2">
    <source>
        <dbReference type="PROSITE" id="PS50103"/>
    </source>
</evidence>
<dbReference type="InterPro" id="IPR043472">
    <property type="entry name" value="Macro_dom-like"/>
</dbReference>
<organism evidence="3 4">
    <name type="scientific">Rotaria socialis</name>
    <dbReference type="NCBI Taxonomy" id="392032"/>
    <lineage>
        <taxon>Eukaryota</taxon>
        <taxon>Metazoa</taxon>
        <taxon>Spiralia</taxon>
        <taxon>Gnathifera</taxon>
        <taxon>Rotifera</taxon>
        <taxon>Eurotatoria</taxon>
        <taxon>Bdelloidea</taxon>
        <taxon>Philodinida</taxon>
        <taxon>Philodinidae</taxon>
        <taxon>Rotaria</taxon>
    </lineage>
</organism>
<keyword evidence="1" id="KW-0862">Zinc</keyword>
<keyword evidence="1" id="KW-0479">Metal-binding</keyword>
<gene>
    <name evidence="3" type="ORF">UJA718_LOCUS38412</name>
</gene>
<feature type="zinc finger region" description="C3H1-type" evidence="1">
    <location>
        <begin position="224"/>
        <end position="253"/>
    </location>
</feature>
<comment type="caution">
    <text evidence="3">The sequence shown here is derived from an EMBL/GenBank/DDBJ whole genome shotgun (WGS) entry which is preliminary data.</text>
</comment>
<dbReference type="AlphaFoldDB" id="A0A821KQ98"/>
<name>A0A821KQ98_9BILA</name>
<feature type="domain" description="C3H1-type" evidence="2">
    <location>
        <begin position="224"/>
        <end position="253"/>
    </location>
</feature>
<sequence length="274" mass="31501">MAYHHQHDCLILSALGCGAFKNPPTHMASIFKSVIQQYAGYFKTIHFAIIDDHNTGNQHNPDGNYLPFKRILDGFRVNATTHELCVGMASGPFKITGKDQENMIIDDVYIFGLPPCQYGAECYDLGDVQHCQAYSHPPLCPQHGACEQFLADGMHRSFFIHRKKCQHGGECLHITDEKHSRQYEHPEFCPANSECLDTSKDHLFHYRHLPRCKTGPIKCLLFLKRDPEHCRSYLHCKIICEFGTFCVNFHDQEHFNDQLHPFYQPCPSTPFSCR</sequence>
<evidence type="ECO:0000256" key="1">
    <source>
        <dbReference type="PROSITE-ProRule" id="PRU00723"/>
    </source>
</evidence>
<protein>
    <recommendedName>
        <fullName evidence="2">C3H1-type domain-containing protein</fullName>
    </recommendedName>
</protein>